<dbReference type="OrthoDB" id="6061684at2759"/>
<sequence>MSAIKCKRVMNRFQRIKVFNKFIKLRTTILLVILLTICLLIFCNTKIKIDDSQQRVSRRSVQLVRYKGQNIGTEFERFYMNVSSDKLMDPLIHKHQFRTFLSTGNECKAKHKFILVLIYSATYKFDGRQIIRNTFGSISNFANRDIEYVFVLGQTTNDTLQGNIEKENVRYKDIIQGNFIDSYKNLTFKRVFSLFWVNKYCKDAIYVIKIDDDITINIPLLIPYLNDKVNKNATNILECLTVFRSRPFRGPRSKWYTPLSEYPFPTFPPYCAGPSSIISINVVRQMYKATSIVPFFWLEDVYGSGFLPWVLNIKVVQPNCYIKDMHASVNKKPCHLFYINNLKNVSDSYKMWKTLETGYKLKQNHTCKCCAKPADAFQRALDQSNSEVDKDETNLEETEWNIP</sequence>
<dbReference type="GO" id="GO:0016758">
    <property type="term" value="F:hexosyltransferase activity"/>
    <property type="evidence" value="ECO:0007669"/>
    <property type="project" value="InterPro"/>
</dbReference>
<evidence type="ECO:0000313" key="13">
    <source>
        <dbReference type="EMBL" id="CAC5407239.1"/>
    </source>
</evidence>
<gene>
    <name evidence="13" type="ORF">MCOR_40739</name>
</gene>
<evidence type="ECO:0000256" key="3">
    <source>
        <dbReference type="ARBA" id="ARBA00022676"/>
    </source>
</evidence>
<protein>
    <recommendedName>
        <fullName evidence="11">Hexosyltransferase</fullName>
        <ecNumber evidence="11">2.4.1.-</ecNumber>
    </recommendedName>
</protein>
<keyword evidence="14" id="KW-1185">Reference proteome</keyword>
<dbReference type="PANTHER" id="PTHR11214">
    <property type="entry name" value="BETA-1,3-N-ACETYLGLUCOSAMINYLTRANSFERASE"/>
    <property type="match status" value="1"/>
</dbReference>
<evidence type="ECO:0000256" key="5">
    <source>
        <dbReference type="ARBA" id="ARBA00022692"/>
    </source>
</evidence>
<dbReference type="Proteomes" id="UP000507470">
    <property type="component" value="Unassembled WGS sequence"/>
</dbReference>
<keyword evidence="8 11" id="KW-0333">Golgi apparatus</keyword>
<organism evidence="13 14">
    <name type="scientific">Mytilus coruscus</name>
    <name type="common">Sea mussel</name>
    <dbReference type="NCBI Taxonomy" id="42192"/>
    <lineage>
        <taxon>Eukaryota</taxon>
        <taxon>Metazoa</taxon>
        <taxon>Spiralia</taxon>
        <taxon>Lophotrochozoa</taxon>
        <taxon>Mollusca</taxon>
        <taxon>Bivalvia</taxon>
        <taxon>Autobranchia</taxon>
        <taxon>Pteriomorphia</taxon>
        <taxon>Mytilida</taxon>
        <taxon>Mytiloidea</taxon>
        <taxon>Mytilidae</taxon>
        <taxon>Mytilinae</taxon>
        <taxon>Mytilus</taxon>
    </lineage>
</organism>
<evidence type="ECO:0000313" key="14">
    <source>
        <dbReference type="Proteomes" id="UP000507470"/>
    </source>
</evidence>
<dbReference type="PANTHER" id="PTHR11214:SF314">
    <property type="entry name" value="HEXOSYLTRANSFERASE"/>
    <property type="match status" value="1"/>
</dbReference>
<keyword evidence="4 13" id="KW-0808">Transferase</keyword>
<reference evidence="13 14" key="1">
    <citation type="submission" date="2020-06" db="EMBL/GenBank/DDBJ databases">
        <authorList>
            <person name="Li R."/>
            <person name="Bekaert M."/>
        </authorList>
    </citation>
    <scope>NUCLEOTIDE SEQUENCE [LARGE SCALE GENOMIC DNA]</scope>
    <source>
        <strain evidence="14">wild</strain>
    </source>
</reference>
<dbReference type="GO" id="GO:0000139">
    <property type="term" value="C:Golgi membrane"/>
    <property type="evidence" value="ECO:0007669"/>
    <property type="project" value="UniProtKB-SubCell"/>
</dbReference>
<evidence type="ECO:0000256" key="7">
    <source>
        <dbReference type="ARBA" id="ARBA00022989"/>
    </source>
</evidence>
<accession>A0A6J8DGN8</accession>
<evidence type="ECO:0000256" key="6">
    <source>
        <dbReference type="ARBA" id="ARBA00022968"/>
    </source>
</evidence>
<evidence type="ECO:0000256" key="9">
    <source>
        <dbReference type="ARBA" id="ARBA00023136"/>
    </source>
</evidence>
<keyword evidence="6" id="KW-0735">Signal-anchor</keyword>
<evidence type="ECO:0000256" key="4">
    <source>
        <dbReference type="ARBA" id="ARBA00022679"/>
    </source>
</evidence>
<keyword evidence="3 11" id="KW-0328">Glycosyltransferase</keyword>
<evidence type="ECO:0000256" key="12">
    <source>
        <dbReference type="SAM" id="MobiDB-lite"/>
    </source>
</evidence>
<evidence type="ECO:0000256" key="2">
    <source>
        <dbReference type="ARBA" id="ARBA00008661"/>
    </source>
</evidence>
<keyword evidence="5" id="KW-0812">Transmembrane</keyword>
<dbReference type="EMBL" id="CACVKT020007384">
    <property type="protein sequence ID" value="CAC5407239.1"/>
    <property type="molecule type" value="Genomic_DNA"/>
</dbReference>
<dbReference type="InterPro" id="IPR002659">
    <property type="entry name" value="Glyco_trans_31"/>
</dbReference>
<name>A0A6J8DGN8_MYTCO</name>
<dbReference type="EC" id="2.4.1.-" evidence="11"/>
<feature type="region of interest" description="Disordered" evidence="12">
    <location>
        <begin position="383"/>
        <end position="403"/>
    </location>
</feature>
<keyword evidence="9" id="KW-0472">Membrane</keyword>
<comment type="similarity">
    <text evidence="2 11">Belongs to the glycosyltransferase 31 family.</text>
</comment>
<dbReference type="Gene3D" id="3.90.550.50">
    <property type="match status" value="1"/>
</dbReference>
<evidence type="ECO:0000256" key="1">
    <source>
        <dbReference type="ARBA" id="ARBA00004323"/>
    </source>
</evidence>
<feature type="compositionally biased region" description="Acidic residues" evidence="12">
    <location>
        <begin position="394"/>
        <end position="403"/>
    </location>
</feature>
<keyword evidence="7" id="KW-1133">Transmembrane helix</keyword>
<dbReference type="FunFam" id="3.90.550.50:FF:000001">
    <property type="entry name" value="Hexosyltransferase"/>
    <property type="match status" value="1"/>
</dbReference>
<dbReference type="GO" id="GO:0006493">
    <property type="term" value="P:protein O-linked glycosylation"/>
    <property type="evidence" value="ECO:0007669"/>
    <property type="project" value="TreeGrafter"/>
</dbReference>
<dbReference type="Pfam" id="PF01762">
    <property type="entry name" value="Galactosyl_T"/>
    <property type="match status" value="1"/>
</dbReference>
<comment type="subcellular location">
    <subcellularLocation>
        <location evidence="1 11">Golgi apparatus membrane</location>
        <topology evidence="1 11">Single-pass type II membrane protein</topology>
    </subcellularLocation>
</comment>
<evidence type="ECO:0000256" key="10">
    <source>
        <dbReference type="ARBA" id="ARBA00023180"/>
    </source>
</evidence>
<evidence type="ECO:0000256" key="11">
    <source>
        <dbReference type="RuleBase" id="RU363063"/>
    </source>
</evidence>
<evidence type="ECO:0000256" key="8">
    <source>
        <dbReference type="ARBA" id="ARBA00023034"/>
    </source>
</evidence>
<proteinExistence type="inferred from homology"/>
<dbReference type="AlphaFoldDB" id="A0A6J8DGN8"/>
<keyword evidence="10" id="KW-0325">Glycoprotein</keyword>